<evidence type="ECO:0000313" key="3">
    <source>
        <dbReference type="Proteomes" id="UP000199213"/>
    </source>
</evidence>
<accession>A0A1G9DE72</accession>
<evidence type="ECO:0000313" key="2">
    <source>
        <dbReference type="EMBL" id="SDK62162.1"/>
    </source>
</evidence>
<proteinExistence type="predicted"/>
<name>A0A1G9DE72_ACTMZ</name>
<keyword evidence="3" id="KW-1185">Reference proteome</keyword>
<feature type="region of interest" description="Disordered" evidence="1">
    <location>
        <begin position="1"/>
        <end position="29"/>
    </location>
</feature>
<protein>
    <submittedName>
        <fullName evidence="2">Uncharacterized protein</fullName>
    </submittedName>
</protein>
<dbReference type="EMBL" id="FNFM01000010">
    <property type="protein sequence ID" value="SDK62162.1"/>
    <property type="molecule type" value="Genomic_DNA"/>
</dbReference>
<reference evidence="3" key="1">
    <citation type="submission" date="2016-10" db="EMBL/GenBank/DDBJ databases">
        <authorList>
            <person name="Varghese N."/>
            <person name="Submissions S."/>
        </authorList>
    </citation>
    <scope>NUCLEOTIDE SEQUENCE [LARGE SCALE GENOMIC DNA]</scope>
    <source>
        <strain evidence="3">DSM 45460</strain>
    </source>
</reference>
<sequence length="61" mass="6631">MPYDGMVTTRPSRQAVTVQETRSKPSGSPAIVGSAVATIVWSSAASRMRRIRPMSINQTRP</sequence>
<dbReference type="Proteomes" id="UP000199213">
    <property type="component" value="Unassembled WGS sequence"/>
</dbReference>
<gene>
    <name evidence="2" type="ORF">SAMN04487820_11035</name>
</gene>
<feature type="compositionally biased region" description="Polar residues" evidence="1">
    <location>
        <begin position="9"/>
        <end position="26"/>
    </location>
</feature>
<evidence type="ECO:0000256" key="1">
    <source>
        <dbReference type="SAM" id="MobiDB-lite"/>
    </source>
</evidence>
<dbReference type="AlphaFoldDB" id="A0A1G9DE72"/>
<organism evidence="2 3">
    <name type="scientific">Actinopolyspora mzabensis</name>
    <dbReference type="NCBI Taxonomy" id="995066"/>
    <lineage>
        <taxon>Bacteria</taxon>
        <taxon>Bacillati</taxon>
        <taxon>Actinomycetota</taxon>
        <taxon>Actinomycetes</taxon>
        <taxon>Actinopolysporales</taxon>
        <taxon>Actinopolysporaceae</taxon>
        <taxon>Actinopolyspora</taxon>
    </lineage>
</organism>